<dbReference type="PANTHER" id="PTHR43198">
    <property type="entry name" value="BIFUNCTIONAL TH2 PROTEIN"/>
    <property type="match status" value="1"/>
</dbReference>
<keyword evidence="3" id="KW-0378">Hydrolase</keyword>
<evidence type="ECO:0000313" key="3">
    <source>
        <dbReference type="EMBL" id="GBD09134.1"/>
    </source>
</evidence>
<feature type="domain" description="Thiaminase-2/PQQC" evidence="2">
    <location>
        <begin position="14"/>
        <end position="204"/>
    </location>
</feature>
<dbReference type="InterPro" id="IPR004305">
    <property type="entry name" value="Thiaminase-2/PQQC"/>
</dbReference>
<dbReference type="Gene3D" id="1.20.910.10">
    <property type="entry name" value="Heme oxygenase-like"/>
    <property type="match status" value="1"/>
</dbReference>
<dbReference type="InterPro" id="IPR050967">
    <property type="entry name" value="Thiamine_Salvage_TenA"/>
</dbReference>
<dbReference type="InterPro" id="IPR016084">
    <property type="entry name" value="Haem_Oase-like_multi-hlx"/>
</dbReference>
<protein>
    <submittedName>
        <fullName evidence="3">Aminopyrimidine aminohydrolase</fullName>
        <ecNumber evidence="3">3.5.99.2</ecNumber>
    </submittedName>
</protein>
<proteinExistence type="predicted"/>
<dbReference type="GO" id="GO:0005829">
    <property type="term" value="C:cytosol"/>
    <property type="evidence" value="ECO:0007669"/>
    <property type="project" value="TreeGrafter"/>
</dbReference>
<dbReference type="GO" id="GO:0050334">
    <property type="term" value="F:thiaminase activity"/>
    <property type="evidence" value="ECO:0007669"/>
    <property type="project" value="UniProtKB-EC"/>
</dbReference>
<name>A0A2H5Y6Q4_9CHLR</name>
<comment type="caution">
    <text evidence="3">The sequence shown here is derived from an EMBL/GenBank/DDBJ whole genome shotgun (WGS) entry which is preliminary data.</text>
</comment>
<evidence type="ECO:0000313" key="4">
    <source>
        <dbReference type="Proteomes" id="UP000236642"/>
    </source>
</evidence>
<sequence>MGKAQAFYTACLDLIQRCRMHPFVQGIASGDLPRERFVFYVEQDAFFLEAFARAYALGLAKAPDRETMDAFRELLHGVFEELRLHEGYAARWGANLRPEPAPATQAYTDFLLRVAALEPVGHLVAAMTPCMRLYADLGAFLRPQVNPASPYREWVETYSSADFEALARRLERLLDQLPGDDRVQEALYRTAMRLELAFFEAAWQAEARGLFVPPLLDSADAAR</sequence>
<gene>
    <name evidence="3" type="primary">tenA</name>
    <name evidence="3" type="ORF">HRbin22_01381</name>
</gene>
<dbReference type="Proteomes" id="UP000236642">
    <property type="component" value="Unassembled WGS sequence"/>
</dbReference>
<comment type="pathway">
    <text evidence="1">Cofactor biosynthesis; thiamine diphosphate biosynthesis.</text>
</comment>
<dbReference type="EC" id="3.5.99.2" evidence="3"/>
<dbReference type="EMBL" id="BEHY01000028">
    <property type="protein sequence ID" value="GBD09134.1"/>
    <property type="molecule type" value="Genomic_DNA"/>
</dbReference>
<dbReference type="CDD" id="cd19368">
    <property type="entry name" value="TenA_C_AtTH2-like"/>
    <property type="match status" value="1"/>
</dbReference>
<evidence type="ECO:0000259" key="2">
    <source>
        <dbReference type="Pfam" id="PF03070"/>
    </source>
</evidence>
<evidence type="ECO:0000256" key="1">
    <source>
        <dbReference type="ARBA" id="ARBA00004948"/>
    </source>
</evidence>
<dbReference type="PANTHER" id="PTHR43198:SF2">
    <property type="entry name" value="SI:CH1073-67J19.1-RELATED"/>
    <property type="match status" value="1"/>
</dbReference>
<accession>A0A2H5Y6Q4</accession>
<dbReference type="AlphaFoldDB" id="A0A2H5Y6Q4"/>
<reference evidence="4" key="1">
    <citation type="submission" date="2017-09" db="EMBL/GenBank/DDBJ databases">
        <title>Metaegenomics of thermophilic ammonia-oxidizing enrichment culture.</title>
        <authorList>
            <person name="Kato S."/>
            <person name="Suzuki K."/>
        </authorList>
    </citation>
    <scope>NUCLEOTIDE SEQUENCE [LARGE SCALE GENOMIC DNA]</scope>
</reference>
<dbReference type="SUPFAM" id="SSF48613">
    <property type="entry name" value="Heme oxygenase-like"/>
    <property type="match status" value="1"/>
</dbReference>
<organism evidence="3 4">
    <name type="scientific">Candidatus Thermoflexus japonica</name>
    <dbReference type="NCBI Taxonomy" id="2035417"/>
    <lineage>
        <taxon>Bacteria</taxon>
        <taxon>Bacillati</taxon>
        <taxon>Chloroflexota</taxon>
        <taxon>Thermoflexia</taxon>
        <taxon>Thermoflexales</taxon>
        <taxon>Thermoflexaceae</taxon>
        <taxon>Thermoflexus</taxon>
    </lineage>
</organism>
<dbReference type="Pfam" id="PF03070">
    <property type="entry name" value="TENA_THI-4"/>
    <property type="match status" value="1"/>
</dbReference>